<dbReference type="InterPro" id="IPR029058">
    <property type="entry name" value="AB_hydrolase_fold"/>
</dbReference>
<comment type="caution">
    <text evidence="4">The sequence shown here is derived from an EMBL/GenBank/DDBJ whole genome shotgun (WGS) entry which is preliminary data.</text>
</comment>
<dbReference type="InterPro" id="IPR001375">
    <property type="entry name" value="Peptidase_S9_cat"/>
</dbReference>
<name>A0ABR1JY47_9AGAR</name>
<organism evidence="4 5">
    <name type="scientific">Marasmiellus scandens</name>
    <dbReference type="NCBI Taxonomy" id="2682957"/>
    <lineage>
        <taxon>Eukaryota</taxon>
        <taxon>Fungi</taxon>
        <taxon>Dikarya</taxon>
        <taxon>Basidiomycota</taxon>
        <taxon>Agaricomycotina</taxon>
        <taxon>Agaricomycetes</taxon>
        <taxon>Agaricomycetidae</taxon>
        <taxon>Agaricales</taxon>
        <taxon>Marasmiineae</taxon>
        <taxon>Omphalotaceae</taxon>
        <taxon>Marasmiellus</taxon>
    </lineage>
</organism>
<dbReference type="Gene3D" id="3.40.50.1820">
    <property type="entry name" value="alpha/beta hydrolase"/>
    <property type="match status" value="1"/>
</dbReference>
<dbReference type="SUPFAM" id="SSF53474">
    <property type="entry name" value="alpha/beta-Hydrolases"/>
    <property type="match status" value="1"/>
</dbReference>
<dbReference type="InterPro" id="IPR050300">
    <property type="entry name" value="GDXG_lipolytic_enzyme"/>
</dbReference>
<gene>
    <name evidence="4" type="ORF">VKT23_003486</name>
</gene>
<dbReference type="PANTHER" id="PTHR48081:SF3">
    <property type="entry name" value="ALPHA_BETA HYDROLASE FOLD-3 DOMAIN-CONTAINING PROTEIN"/>
    <property type="match status" value="1"/>
</dbReference>
<dbReference type="Pfam" id="PF00326">
    <property type="entry name" value="Peptidase_S9"/>
    <property type="match status" value="1"/>
</dbReference>
<sequence length="366" mass="40414">MEQPLTLVYKSTGDVPLNLDVYLPKSSFDPASRSISAVIYFHGGGLTVGNRRSWFPEWLQTRCNAAGHAFISADYRLIPSGLSNAHGILEDVKDVFSFICSSEFELALAKTRGEEGTIRIDPKRIAVAGTSSGGTCAYLAAKHAEPKPRALLSIYAAGGDFFTRHWLSPKTTVFFRGRELLDPNAYSKWIYPFSPEEKSLVVTDSPNTYFPADHPTPGLPSNPRSKLSALYLQLGTYLDYYTGQHEPSLSATVRGFMQDNLFNISPSKAATAIAGLIPDEHRLLFPQLIADSSWPPTLFYHGAPDSAVPVNESKNMYELLRNAGVSADIIVVDGKEHSFDYAPDAKETQKENFDRMADFLNRHLSP</sequence>
<feature type="domain" description="Alpha/beta hydrolase fold-3" evidence="3">
    <location>
        <begin position="38"/>
        <end position="161"/>
    </location>
</feature>
<accession>A0ABR1JY47</accession>
<dbReference type="Proteomes" id="UP001498398">
    <property type="component" value="Unassembled WGS sequence"/>
</dbReference>
<feature type="domain" description="Peptidase S9 prolyl oligopeptidase catalytic" evidence="2">
    <location>
        <begin position="295"/>
        <end position="364"/>
    </location>
</feature>
<evidence type="ECO:0000313" key="5">
    <source>
        <dbReference type="Proteomes" id="UP001498398"/>
    </source>
</evidence>
<proteinExistence type="predicted"/>
<reference evidence="4 5" key="1">
    <citation type="submission" date="2024-01" db="EMBL/GenBank/DDBJ databases">
        <title>A draft genome for the cacao thread blight pathogen Marasmiellus scandens.</title>
        <authorList>
            <person name="Baruah I.K."/>
            <person name="Leung J."/>
            <person name="Bukari Y."/>
            <person name="Amoako-Attah I."/>
            <person name="Meinhardt L.W."/>
            <person name="Bailey B.A."/>
            <person name="Cohen S.P."/>
        </authorList>
    </citation>
    <scope>NUCLEOTIDE SEQUENCE [LARGE SCALE GENOMIC DNA]</scope>
    <source>
        <strain evidence="4 5">GH-19</strain>
    </source>
</reference>
<evidence type="ECO:0000313" key="4">
    <source>
        <dbReference type="EMBL" id="KAK7468990.1"/>
    </source>
</evidence>
<evidence type="ECO:0000259" key="2">
    <source>
        <dbReference type="Pfam" id="PF00326"/>
    </source>
</evidence>
<keyword evidence="1" id="KW-0378">Hydrolase</keyword>
<dbReference type="EMBL" id="JBANRG010000003">
    <property type="protein sequence ID" value="KAK7468990.1"/>
    <property type="molecule type" value="Genomic_DNA"/>
</dbReference>
<dbReference type="PANTHER" id="PTHR48081">
    <property type="entry name" value="AB HYDROLASE SUPERFAMILY PROTEIN C4A8.06C"/>
    <property type="match status" value="1"/>
</dbReference>
<evidence type="ECO:0000259" key="3">
    <source>
        <dbReference type="Pfam" id="PF07859"/>
    </source>
</evidence>
<keyword evidence="5" id="KW-1185">Reference proteome</keyword>
<evidence type="ECO:0008006" key="6">
    <source>
        <dbReference type="Google" id="ProtNLM"/>
    </source>
</evidence>
<dbReference type="InterPro" id="IPR013094">
    <property type="entry name" value="AB_hydrolase_3"/>
</dbReference>
<protein>
    <recommendedName>
        <fullName evidence="6">Alpha/beta-hydrolase</fullName>
    </recommendedName>
</protein>
<dbReference type="Pfam" id="PF07859">
    <property type="entry name" value="Abhydrolase_3"/>
    <property type="match status" value="1"/>
</dbReference>
<evidence type="ECO:0000256" key="1">
    <source>
        <dbReference type="ARBA" id="ARBA00022801"/>
    </source>
</evidence>